<keyword evidence="2" id="KW-0396">Initiation factor</keyword>
<evidence type="ECO:0000313" key="2">
    <source>
        <dbReference type="EMBL" id="ADP79634.1"/>
    </source>
</evidence>
<feature type="compositionally biased region" description="Low complexity" evidence="1">
    <location>
        <begin position="74"/>
        <end position="84"/>
    </location>
</feature>
<dbReference type="HOGENOM" id="CLU_2117457_0_0_11"/>
<name>E3J7M5_PSEI1</name>
<keyword evidence="3" id="KW-1185">Reference proteome</keyword>
<keyword evidence="2" id="KW-0648">Protein biosynthesis</keyword>
<feature type="region of interest" description="Disordered" evidence="1">
    <location>
        <begin position="47"/>
        <end position="114"/>
    </location>
</feature>
<evidence type="ECO:0000313" key="3">
    <source>
        <dbReference type="Proteomes" id="UP000002484"/>
    </source>
</evidence>
<dbReference type="AlphaFoldDB" id="E3J7M5"/>
<protein>
    <submittedName>
        <fullName evidence="2">Translation initiation factor IF-2</fullName>
    </submittedName>
</protein>
<dbReference type="RefSeq" id="WP_013422753.1">
    <property type="nucleotide sequence ID" value="NC_014666.1"/>
</dbReference>
<dbReference type="Proteomes" id="UP000002484">
    <property type="component" value="Chromosome"/>
</dbReference>
<evidence type="ECO:0000256" key="1">
    <source>
        <dbReference type="SAM" id="MobiDB-lite"/>
    </source>
</evidence>
<sequence>MFPLHTEIALRLAQEHAAEERRRAARHRLAREARVGPGRLAALAGFLRQRGGRPPAGETPRPRTEPTLAPTPPGASAAGPVAPADHLVIQPIGRPRLPSAPSAEAGAQRVESRP</sequence>
<gene>
    <name evidence="2" type="ordered locus">FraEuI1c_1574</name>
</gene>
<organism evidence="2 3">
    <name type="scientific">Pseudofrankia inefficax (strain DSM 45817 / CECT 9037 / DDB 130130 / EuI1c)</name>
    <name type="common">Frankia inefficax</name>
    <dbReference type="NCBI Taxonomy" id="298654"/>
    <lineage>
        <taxon>Bacteria</taxon>
        <taxon>Bacillati</taxon>
        <taxon>Actinomycetota</taxon>
        <taxon>Actinomycetes</taxon>
        <taxon>Frankiales</taxon>
        <taxon>Frankiaceae</taxon>
        <taxon>Pseudofrankia</taxon>
    </lineage>
</organism>
<dbReference type="KEGG" id="fri:FraEuI1c_1574"/>
<proteinExistence type="predicted"/>
<dbReference type="STRING" id="298654.FraEuI1c_1574"/>
<dbReference type="EMBL" id="CP002299">
    <property type="protein sequence ID" value="ADP79634.1"/>
    <property type="molecule type" value="Genomic_DNA"/>
</dbReference>
<dbReference type="InParanoid" id="E3J7M5"/>
<dbReference type="GO" id="GO:0003743">
    <property type="term" value="F:translation initiation factor activity"/>
    <property type="evidence" value="ECO:0007669"/>
    <property type="project" value="UniProtKB-KW"/>
</dbReference>
<reference evidence="2 3" key="1">
    <citation type="submission" date="2010-10" db="EMBL/GenBank/DDBJ databases">
        <title>Complete sequence of Frankia sp. EuI1c.</title>
        <authorList>
            <consortium name="US DOE Joint Genome Institute"/>
            <person name="Lucas S."/>
            <person name="Copeland A."/>
            <person name="Lapidus A."/>
            <person name="Cheng J.-F."/>
            <person name="Bruce D."/>
            <person name="Goodwin L."/>
            <person name="Pitluck S."/>
            <person name="Chertkov O."/>
            <person name="Detter J.C."/>
            <person name="Han C."/>
            <person name="Tapia R."/>
            <person name="Land M."/>
            <person name="Hauser L."/>
            <person name="Jeffries C."/>
            <person name="Kyrpides N."/>
            <person name="Ivanova N."/>
            <person name="Mikhailova N."/>
            <person name="Beauchemin N."/>
            <person name="Sen A."/>
            <person name="Sur S.A."/>
            <person name="Gtari M."/>
            <person name="Wall L."/>
            <person name="Tisa L."/>
            <person name="Woyke T."/>
        </authorList>
    </citation>
    <scope>NUCLEOTIDE SEQUENCE [LARGE SCALE GENOMIC DNA]</scope>
    <source>
        <strain evidence="3">DSM 45817 / CECT 9037 / EuI1c</strain>
    </source>
</reference>
<accession>E3J7M5</accession>